<dbReference type="AlphaFoldDB" id="A0A5M3MTX4"/>
<proteinExistence type="inferred from homology"/>
<evidence type="ECO:0000256" key="3">
    <source>
        <dbReference type="ARBA" id="ARBA00022630"/>
    </source>
</evidence>
<dbReference type="PANTHER" id="PTHR43004:SF19">
    <property type="entry name" value="BINDING MONOOXYGENASE, PUTATIVE (JCVI)-RELATED"/>
    <property type="match status" value="1"/>
</dbReference>
<evidence type="ECO:0000256" key="5">
    <source>
        <dbReference type="ARBA" id="ARBA00023002"/>
    </source>
</evidence>
<evidence type="ECO:0000256" key="4">
    <source>
        <dbReference type="ARBA" id="ARBA00022827"/>
    </source>
</evidence>
<evidence type="ECO:0000256" key="2">
    <source>
        <dbReference type="ARBA" id="ARBA00007801"/>
    </source>
</evidence>
<comment type="caution">
    <text evidence="7">The sequence shown here is derived from an EMBL/GenBank/DDBJ whole genome shotgun (WGS) entry which is preliminary data.</text>
</comment>
<keyword evidence="3" id="KW-0285">Flavoprotein</keyword>
<evidence type="ECO:0000313" key="8">
    <source>
        <dbReference type="Proteomes" id="UP000053558"/>
    </source>
</evidence>
<dbReference type="OMA" id="YPQDRHE"/>
<dbReference type="InterPro" id="IPR036188">
    <property type="entry name" value="FAD/NAD-bd_sf"/>
</dbReference>
<name>A0A5M3MTX4_CONPW</name>
<dbReference type="KEGG" id="cput:CONPUDRAFT_120706"/>
<dbReference type="OrthoDB" id="2690153at2759"/>
<sequence>MPSTTQVLIAGAGPTGLAAALVLRRNGIDVRIIEKQASTNPGSRGSGLRPRTLELFHQLEAKDIIEKSSQVIPIRAYKPGTLEVAKDLWMETVNEATPQIPYPSVQLMGQGMTERLLRGHLAECGCNVEFATELRSFEQNGDGVIAHIARIEGDKEVTDTIHAQYLIGTDGARSVVRKQLGLAFLGETREETRMLTGDVRFTAEGLDRHHWHRFGDMNSKMVMLRPCPSIGTENDGFQVMLGGPEIDLNPLFANKQALCDKIAELVPAKFDFKEVIWYGEFRPNIRMVDKFSVGRVFVAGDAAHCHSPTGGQGLNSSVQDSVNLGWKLSYVLKGLSPPSLLETYSEERLPVIAEMLNLTTGVLNQSAIGTDASFVRPSRLLMLGVNHRTSSIVLEELSPALAAVPAYGDSNVEGVLAAGDRAPDAPGLVDAKGGEHRFFDVFRTTYHTVLVFAPNVEAATHIINAIDGKYAGVVRAVVVLPGSAFLDKDEKASSVLTLCDAHRHAYTGYRAHEGETRAVVVRPDGFIGASVRTAEGVERYFAKIFVSA</sequence>
<dbReference type="PRINTS" id="PR00420">
    <property type="entry name" value="RNGMNOXGNASE"/>
</dbReference>
<dbReference type="InterPro" id="IPR036249">
    <property type="entry name" value="Thioredoxin-like_sf"/>
</dbReference>
<dbReference type="EMBL" id="JH711576">
    <property type="protein sequence ID" value="EIW82608.1"/>
    <property type="molecule type" value="Genomic_DNA"/>
</dbReference>
<comment type="cofactor">
    <cofactor evidence="1">
        <name>FAD</name>
        <dbReference type="ChEBI" id="CHEBI:57692"/>
    </cofactor>
</comment>
<keyword evidence="4" id="KW-0274">FAD</keyword>
<comment type="similarity">
    <text evidence="2">Belongs to the PheA/TfdB FAD monooxygenase family.</text>
</comment>
<accession>A0A5M3MTX4</accession>
<dbReference type="GO" id="GO:0016709">
    <property type="term" value="F:oxidoreductase activity, acting on paired donors, with incorporation or reduction of molecular oxygen, NAD(P)H as one donor, and incorporation of one atom of oxygen"/>
    <property type="evidence" value="ECO:0007669"/>
    <property type="project" value="UniProtKB-ARBA"/>
</dbReference>
<gene>
    <name evidence="7" type="ORF">CONPUDRAFT_120706</name>
</gene>
<dbReference type="Pfam" id="PF01494">
    <property type="entry name" value="FAD_binding_3"/>
    <property type="match status" value="1"/>
</dbReference>
<keyword evidence="8" id="KW-1185">Reference proteome</keyword>
<reference evidence="8" key="1">
    <citation type="journal article" date="2012" name="Science">
        <title>The Paleozoic origin of enzymatic lignin decomposition reconstructed from 31 fungal genomes.</title>
        <authorList>
            <person name="Floudas D."/>
            <person name="Binder M."/>
            <person name="Riley R."/>
            <person name="Barry K."/>
            <person name="Blanchette R.A."/>
            <person name="Henrissat B."/>
            <person name="Martinez A.T."/>
            <person name="Otillar R."/>
            <person name="Spatafora J.W."/>
            <person name="Yadav J.S."/>
            <person name="Aerts A."/>
            <person name="Benoit I."/>
            <person name="Boyd A."/>
            <person name="Carlson A."/>
            <person name="Copeland A."/>
            <person name="Coutinho P.M."/>
            <person name="de Vries R.P."/>
            <person name="Ferreira P."/>
            <person name="Findley K."/>
            <person name="Foster B."/>
            <person name="Gaskell J."/>
            <person name="Glotzer D."/>
            <person name="Gorecki P."/>
            <person name="Heitman J."/>
            <person name="Hesse C."/>
            <person name="Hori C."/>
            <person name="Igarashi K."/>
            <person name="Jurgens J.A."/>
            <person name="Kallen N."/>
            <person name="Kersten P."/>
            <person name="Kohler A."/>
            <person name="Kuees U."/>
            <person name="Kumar T.K.A."/>
            <person name="Kuo A."/>
            <person name="LaButti K."/>
            <person name="Larrondo L.F."/>
            <person name="Lindquist E."/>
            <person name="Ling A."/>
            <person name="Lombard V."/>
            <person name="Lucas S."/>
            <person name="Lundell T."/>
            <person name="Martin R."/>
            <person name="McLaughlin D.J."/>
            <person name="Morgenstern I."/>
            <person name="Morin E."/>
            <person name="Murat C."/>
            <person name="Nagy L.G."/>
            <person name="Nolan M."/>
            <person name="Ohm R.A."/>
            <person name="Patyshakuliyeva A."/>
            <person name="Rokas A."/>
            <person name="Ruiz-Duenas F.J."/>
            <person name="Sabat G."/>
            <person name="Salamov A."/>
            <person name="Samejima M."/>
            <person name="Schmutz J."/>
            <person name="Slot J.C."/>
            <person name="St John F."/>
            <person name="Stenlid J."/>
            <person name="Sun H."/>
            <person name="Sun S."/>
            <person name="Syed K."/>
            <person name="Tsang A."/>
            <person name="Wiebenga A."/>
            <person name="Young D."/>
            <person name="Pisabarro A."/>
            <person name="Eastwood D.C."/>
            <person name="Martin F."/>
            <person name="Cullen D."/>
            <person name="Grigoriev I.V."/>
            <person name="Hibbett D.S."/>
        </authorList>
    </citation>
    <scope>NUCLEOTIDE SEQUENCE [LARGE SCALE GENOMIC DNA]</scope>
    <source>
        <strain evidence="8">RWD-64-598 SS2</strain>
    </source>
</reference>
<dbReference type="SUPFAM" id="SSF51905">
    <property type="entry name" value="FAD/NAD(P)-binding domain"/>
    <property type="match status" value="1"/>
</dbReference>
<dbReference type="InterPro" id="IPR002938">
    <property type="entry name" value="FAD-bd"/>
</dbReference>
<evidence type="ECO:0000259" key="6">
    <source>
        <dbReference type="Pfam" id="PF01494"/>
    </source>
</evidence>
<organism evidence="7 8">
    <name type="scientific">Coniophora puteana (strain RWD-64-598)</name>
    <name type="common">Brown rot fungus</name>
    <dbReference type="NCBI Taxonomy" id="741705"/>
    <lineage>
        <taxon>Eukaryota</taxon>
        <taxon>Fungi</taxon>
        <taxon>Dikarya</taxon>
        <taxon>Basidiomycota</taxon>
        <taxon>Agaricomycotina</taxon>
        <taxon>Agaricomycetes</taxon>
        <taxon>Agaricomycetidae</taxon>
        <taxon>Boletales</taxon>
        <taxon>Coniophorineae</taxon>
        <taxon>Coniophoraceae</taxon>
        <taxon>Coniophora</taxon>
    </lineage>
</organism>
<dbReference type="GeneID" id="19199563"/>
<dbReference type="Gene3D" id="3.50.50.60">
    <property type="entry name" value="FAD/NAD(P)-binding domain"/>
    <property type="match status" value="1"/>
</dbReference>
<dbReference type="InterPro" id="IPR050641">
    <property type="entry name" value="RIFMO-like"/>
</dbReference>
<dbReference type="SUPFAM" id="SSF52833">
    <property type="entry name" value="Thioredoxin-like"/>
    <property type="match status" value="1"/>
</dbReference>
<dbReference type="PANTHER" id="PTHR43004">
    <property type="entry name" value="TRK SYSTEM POTASSIUM UPTAKE PROTEIN"/>
    <property type="match status" value="1"/>
</dbReference>
<evidence type="ECO:0000313" key="7">
    <source>
        <dbReference type="EMBL" id="EIW82608.1"/>
    </source>
</evidence>
<dbReference type="Gene3D" id="3.40.30.120">
    <property type="match status" value="1"/>
</dbReference>
<feature type="domain" description="FAD-binding" evidence="6">
    <location>
        <begin position="5"/>
        <end position="357"/>
    </location>
</feature>
<dbReference type="Proteomes" id="UP000053558">
    <property type="component" value="Unassembled WGS sequence"/>
</dbReference>
<keyword evidence="5" id="KW-0560">Oxidoreductase</keyword>
<dbReference type="RefSeq" id="XP_007766629.1">
    <property type="nucleotide sequence ID" value="XM_007768439.1"/>
</dbReference>
<dbReference type="Gene3D" id="3.30.70.2450">
    <property type="match status" value="1"/>
</dbReference>
<dbReference type="GO" id="GO:0071949">
    <property type="term" value="F:FAD binding"/>
    <property type="evidence" value="ECO:0007669"/>
    <property type="project" value="InterPro"/>
</dbReference>
<evidence type="ECO:0000256" key="1">
    <source>
        <dbReference type="ARBA" id="ARBA00001974"/>
    </source>
</evidence>
<protein>
    <recommendedName>
        <fullName evidence="6">FAD-binding domain-containing protein</fullName>
    </recommendedName>
</protein>